<dbReference type="PANTHER" id="PTHR24296">
    <property type="entry name" value="CYTOCHROME P450"/>
    <property type="match status" value="1"/>
</dbReference>
<evidence type="ECO:0000256" key="4">
    <source>
        <dbReference type="ARBA" id="ARBA00022723"/>
    </source>
</evidence>
<evidence type="ECO:0000256" key="2">
    <source>
        <dbReference type="ARBA" id="ARBA00010617"/>
    </source>
</evidence>
<protein>
    <recommendedName>
        <fullName evidence="11">Cytochrome P450</fullName>
    </recommendedName>
</protein>
<feature type="transmembrane region" description="Helical" evidence="8">
    <location>
        <begin position="6"/>
        <end position="25"/>
    </location>
</feature>
<dbReference type="EnsemblPlants" id="QL02p023080:mrna">
    <property type="protein sequence ID" value="QL02p023080:mrna:CDS:1"/>
    <property type="gene ID" value="QL02p023080"/>
</dbReference>
<dbReference type="GO" id="GO:0004497">
    <property type="term" value="F:monooxygenase activity"/>
    <property type="evidence" value="ECO:0007669"/>
    <property type="project" value="UniProtKB-KW"/>
</dbReference>
<dbReference type="Gramene" id="QL02p023080:mrna">
    <property type="protein sequence ID" value="QL02p023080:mrna:CDS:1"/>
    <property type="gene ID" value="QL02p023080"/>
</dbReference>
<evidence type="ECO:0000313" key="10">
    <source>
        <dbReference type="Proteomes" id="UP000594261"/>
    </source>
</evidence>
<dbReference type="OMA" id="PGCLAKE"/>
<dbReference type="Gene3D" id="1.10.630.10">
    <property type="entry name" value="Cytochrome P450"/>
    <property type="match status" value="1"/>
</dbReference>
<keyword evidence="8" id="KW-0812">Transmembrane</keyword>
<keyword evidence="8" id="KW-0472">Membrane</keyword>
<keyword evidence="5" id="KW-0560">Oxidoreductase</keyword>
<evidence type="ECO:0000256" key="1">
    <source>
        <dbReference type="ARBA" id="ARBA00001971"/>
    </source>
</evidence>
<evidence type="ECO:0000256" key="6">
    <source>
        <dbReference type="ARBA" id="ARBA00023004"/>
    </source>
</evidence>
<keyword evidence="4" id="KW-0479">Metal-binding</keyword>
<dbReference type="GO" id="GO:0016705">
    <property type="term" value="F:oxidoreductase activity, acting on paired donors, with incorporation or reduction of molecular oxygen"/>
    <property type="evidence" value="ECO:0007669"/>
    <property type="project" value="InterPro"/>
</dbReference>
<dbReference type="Pfam" id="PF00067">
    <property type="entry name" value="p450"/>
    <property type="match status" value="1"/>
</dbReference>
<reference evidence="9" key="2">
    <citation type="submission" date="2021-01" db="UniProtKB">
        <authorList>
            <consortium name="EnsemblPlants"/>
        </authorList>
    </citation>
    <scope>IDENTIFICATION</scope>
</reference>
<comment type="cofactor">
    <cofactor evidence="1">
        <name>heme</name>
        <dbReference type="ChEBI" id="CHEBI:30413"/>
    </cofactor>
</comment>
<dbReference type="InterPro" id="IPR001128">
    <property type="entry name" value="Cyt_P450"/>
</dbReference>
<accession>A0A7N2KU77</accession>
<dbReference type="AlphaFoldDB" id="A0A7N2KU77"/>
<evidence type="ECO:0000256" key="3">
    <source>
        <dbReference type="ARBA" id="ARBA00022617"/>
    </source>
</evidence>
<evidence type="ECO:0000313" key="9">
    <source>
        <dbReference type="EnsemblPlants" id="QL02p023080:mrna:CDS:1"/>
    </source>
</evidence>
<dbReference type="SUPFAM" id="SSF48264">
    <property type="entry name" value="Cytochrome P450"/>
    <property type="match status" value="1"/>
</dbReference>
<proteinExistence type="inferred from homology"/>
<dbReference type="GO" id="GO:0005506">
    <property type="term" value="F:iron ion binding"/>
    <property type="evidence" value="ECO:0007669"/>
    <property type="project" value="InterPro"/>
</dbReference>
<organism evidence="9 10">
    <name type="scientific">Quercus lobata</name>
    <name type="common">Valley oak</name>
    <dbReference type="NCBI Taxonomy" id="97700"/>
    <lineage>
        <taxon>Eukaryota</taxon>
        <taxon>Viridiplantae</taxon>
        <taxon>Streptophyta</taxon>
        <taxon>Embryophyta</taxon>
        <taxon>Tracheophyta</taxon>
        <taxon>Spermatophyta</taxon>
        <taxon>Magnoliopsida</taxon>
        <taxon>eudicotyledons</taxon>
        <taxon>Gunneridae</taxon>
        <taxon>Pentapetalae</taxon>
        <taxon>rosids</taxon>
        <taxon>fabids</taxon>
        <taxon>Fagales</taxon>
        <taxon>Fagaceae</taxon>
        <taxon>Quercus</taxon>
    </lineage>
</organism>
<evidence type="ECO:0000256" key="5">
    <source>
        <dbReference type="ARBA" id="ARBA00023002"/>
    </source>
</evidence>
<dbReference type="GO" id="GO:0020037">
    <property type="term" value="F:heme binding"/>
    <property type="evidence" value="ECO:0007669"/>
    <property type="project" value="InterPro"/>
</dbReference>
<dbReference type="InterPro" id="IPR036396">
    <property type="entry name" value="Cyt_P450_sf"/>
</dbReference>
<keyword evidence="7" id="KW-0503">Monooxygenase</keyword>
<dbReference type="InParanoid" id="A0A7N2KU77"/>
<keyword evidence="10" id="KW-1185">Reference proteome</keyword>
<dbReference type="Proteomes" id="UP000594261">
    <property type="component" value="Chromosome 2"/>
</dbReference>
<keyword evidence="8" id="KW-1133">Transmembrane helix</keyword>
<evidence type="ECO:0000256" key="8">
    <source>
        <dbReference type="SAM" id="Phobius"/>
    </source>
</evidence>
<keyword evidence="6" id="KW-0408">Iron</keyword>
<name>A0A7N2KU77_QUELO</name>
<evidence type="ECO:0008006" key="11">
    <source>
        <dbReference type="Google" id="ProtNLM"/>
    </source>
</evidence>
<reference evidence="10" key="1">
    <citation type="journal article" date="2016" name="G3 (Bethesda)">
        <title>First Draft Assembly and Annotation of the Genome of a California Endemic Oak Quercus lobata Nee (Fagaceae).</title>
        <authorList>
            <person name="Sork V.L."/>
            <person name="Fitz-Gibbon S.T."/>
            <person name="Puiu D."/>
            <person name="Crepeau M."/>
            <person name="Gugger P.F."/>
            <person name="Sherman R."/>
            <person name="Stevens K."/>
            <person name="Langley C.H."/>
            <person name="Pellegrini M."/>
            <person name="Salzberg S.L."/>
        </authorList>
    </citation>
    <scope>NUCLEOTIDE SEQUENCE [LARGE SCALE GENOMIC DNA]</scope>
    <source>
        <strain evidence="10">cv. SW786</strain>
    </source>
</reference>
<sequence>MLLLQMQVLVPIFLLLLPLLFFVFLNSNSKCKSKVPKSYPLVGSSFAIFSYRKRLHPWLSDILQDSPSATIVLRRSYAAYQVFSGNPAVVQHILKTNFPNYGKGDIACRALTDFLGHGIFNVDGESWKFQRQVSSHEFNTKSLRKFVETVVDTELSDRLNPILSSAAKHGTVLDFQDILQRFAFDNICKIAFGFDPAYLSPSLPQAKLALAFEDGVSRYSSERFDALLPVIWKIKKLLNIDSEKRLRIAVSEIREFAMNIINEKKQELYEKRKNWEKLNYFD</sequence>
<comment type="similarity">
    <text evidence="2">Belongs to the cytochrome P450 family.</text>
</comment>
<keyword evidence="3" id="KW-0349">Heme</keyword>
<evidence type="ECO:0000256" key="7">
    <source>
        <dbReference type="ARBA" id="ARBA00023033"/>
    </source>
</evidence>